<gene>
    <name evidence="2" type="ORF">AMORRO_LOCUS5952</name>
</gene>
<dbReference type="AlphaFoldDB" id="A0A9N9FVS6"/>
<dbReference type="Proteomes" id="UP000789342">
    <property type="component" value="Unassembled WGS sequence"/>
</dbReference>
<dbReference type="EMBL" id="CAJVPV010003780">
    <property type="protein sequence ID" value="CAG8559550.1"/>
    <property type="molecule type" value="Genomic_DNA"/>
</dbReference>
<keyword evidence="3" id="KW-1185">Reference proteome</keyword>
<name>A0A9N9FVS6_9GLOM</name>
<reference evidence="2" key="1">
    <citation type="submission" date="2021-06" db="EMBL/GenBank/DDBJ databases">
        <authorList>
            <person name="Kallberg Y."/>
            <person name="Tangrot J."/>
            <person name="Rosling A."/>
        </authorList>
    </citation>
    <scope>NUCLEOTIDE SEQUENCE</scope>
    <source>
        <strain evidence="2">CL551</strain>
    </source>
</reference>
<keyword evidence="1" id="KW-0175">Coiled coil</keyword>
<evidence type="ECO:0000256" key="1">
    <source>
        <dbReference type="SAM" id="Coils"/>
    </source>
</evidence>
<proteinExistence type="predicted"/>
<sequence>MARYFPALDLLFDSLDNYSLCEKHYNHIITRKCFIGQLVKQNNLTQVYFPNSIYEMLVKRIDELENLNRQLLLKNEILRGQLLDDQQDCIKFIMEIAKKKLSNIYSDITSLIENQK</sequence>
<feature type="coiled-coil region" evidence="1">
    <location>
        <begin position="54"/>
        <end position="81"/>
    </location>
</feature>
<evidence type="ECO:0000313" key="3">
    <source>
        <dbReference type="Proteomes" id="UP000789342"/>
    </source>
</evidence>
<evidence type="ECO:0000313" key="2">
    <source>
        <dbReference type="EMBL" id="CAG8559550.1"/>
    </source>
</evidence>
<protein>
    <submittedName>
        <fullName evidence="2">3371_t:CDS:1</fullName>
    </submittedName>
</protein>
<accession>A0A9N9FVS6</accession>
<comment type="caution">
    <text evidence="2">The sequence shown here is derived from an EMBL/GenBank/DDBJ whole genome shotgun (WGS) entry which is preliminary data.</text>
</comment>
<organism evidence="2 3">
    <name type="scientific">Acaulospora morrowiae</name>
    <dbReference type="NCBI Taxonomy" id="94023"/>
    <lineage>
        <taxon>Eukaryota</taxon>
        <taxon>Fungi</taxon>
        <taxon>Fungi incertae sedis</taxon>
        <taxon>Mucoromycota</taxon>
        <taxon>Glomeromycotina</taxon>
        <taxon>Glomeromycetes</taxon>
        <taxon>Diversisporales</taxon>
        <taxon>Acaulosporaceae</taxon>
        <taxon>Acaulospora</taxon>
    </lineage>
</organism>
<dbReference type="OrthoDB" id="2449098at2759"/>